<evidence type="ECO:0000256" key="5">
    <source>
        <dbReference type="SAM" id="Phobius"/>
    </source>
</evidence>
<dbReference type="PRINTS" id="PR01036">
    <property type="entry name" value="TCRTETB"/>
</dbReference>
<keyword evidence="8" id="KW-1185">Reference proteome</keyword>
<evidence type="ECO:0000256" key="3">
    <source>
        <dbReference type="ARBA" id="ARBA00022989"/>
    </source>
</evidence>
<feature type="transmembrane region" description="Helical" evidence="5">
    <location>
        <begin position="118"/>
        <end position="141"/>
    </location>
</feature>
<evidence type="ECO:0000313" key="8">
    <source>
        <dbReference type="Proteomes" id="UP001161017"/>
    </source>
</evidence>
<dbReference type="Gene3D" id="1.20.1720.10">
    <property type="entry name" value="Multidrug resistance protein D"/>
    <property type="match status" value="1"/>
</dbReference>
<sequence length="366" mass="40313">MAKQPEDEEVQNVEEDYTAFSKRQRWLIIILLGIAMLASPLTATMYLPLLPLLATEFHTSLQAINLTITVYVIFQALSPVLLSSPSDHFGRRPFYLFTFALYVVANLGLALNKSNYGLLIFLRAIQSLGASAVLSMSYGTVADITVHSERGKMLGPMLAAGNLGTCIGPIFGGLIAYKSGGFVWAFCALFAFGVTMLLALDISLPETARNVVGNGNVEDKKWNQPWWKLMSGRSRSPASSTEKTSSAKSDALPKRSLKFSNTFKFLRIVFYKDCFLNLWISSSFYALWYCVQASIPSTFSSVPYSFSEIQVGLSYLPGTIGVIGCMYLSGKILDRNYALTAEKIDFTIDKKSGDDVAKFPIELTTS</sequence>
<dbReference type="GO" id="GO:0005886">
    <property type="term" value="C:plasma membrane"/>
    <property type="evidence" value="ECO:0007669"/>
    <property type="project" value="TreeGrafter"/>
</dbReference>
<reference evidence="7" key="1">
    <citation type="journal article" date="2023" name="Genome Biol. Evol.">
        <title>First Whole Genome Sequence and Flow Cytometry Genome Size Data for the Lichen-Forming Fungus Ramalina farinacea (Ascomycota).</title>
        <authorList>
            <person name="Llewellyn T."/>
            <person name="Mian S."/>
            <person name="Hill R."/>
            <person name="Leitch I.J."/>
            <person name="Gaya E."/>
        </authorList>
    </citation>
    <scope>NUCLEOTIDE SEQUENCE</scope>
    <source>
        <strain evidence="7">LIQ254RAFAR</strain>
    </source>
</reference>
<evidence type="ECO:0000256" key="2">
    <source>
        <dbReference type="ARBA" id="ARBA00022692"/>
    </source>
</evidence>
<dbReference type="SUPFAM" id="SSF103473">
    <property type="entry name" value="MFS general substrate transporter"/>
    <property type="match status" value="1"/>
</dbReference>
<dbReference type="GO" id="GO:0022857">
    <property type="term" value="F:transmembrane transporter activity"/>
    <property type="evidence" value="ECO:0007669"/>
    <property type="project" value="InterPro"/>
</dbReference>
<dbReference type="PROSITE" id="PS50850">
    <property type="entry name" value="MFS"/>
    <property type="match status" value="1"/>
</dbReference>
<organism evidence="7 8">
    <name type="scientific">Ramalina farinacea</name>
    <dbReference type="NCBI Taxonomy" id="258253"/>
    <lineage>
        <taxon>Eukaryota</taxon>
        <taxon>Fungi</taxon>
        <taxon>Dikarya</taxon>
        <taxon>Ascomycota</taxon>
        <taxon>Pezizomycotina</taxon>
        <taxon>Lecanoromycetes</taxon>
        <taxon>OSLEUM clade</taxon>
        <taxon>Lecanoromycetidae</taxon>
        <taxon>Lecanorales</taxon>
        <taxon>Lecanorineae</taxon>
        <taxon>Ramalinaceae</taxon>
        <taxon>Ramalina</taxon>
    </lineage>
</organism>
<feature type="transmembrane region" description="Helical" evidence="5">
    <location>
        <begin position="182"/>
        <end position="200"/>
    </location>
</feature>
<dbReference type="InterPro" id="IPR011701">
    <property type="entry name" value="MFS"/>
</dbReference>
<comment type="subcellular location">
    <subcellularLocation>
        <location evidence="1">Membrane</location>
        <topology evidence="1">Multi-pass membrane protein</topology>
    </subcellularLocation>
</comment>
<feature type="transmembrane region" description="Helical" evidence="5">
    <location>
        <begin position="26"/>
        <end position="49"/>
    </location>
</feature>
<feature type="transmembrane region" description="Helical" evidence="5">
    <location>
        <begin position="61"/>
        <end position="82"/>
    </location>
</feature>
<feature type="transmembrane region" description="Helical" evidence="5">
    <location>
        <begin position="153"/>
        <end position="176"/>
    </location>
</feature>
<keyword evidence="2 5" id="KW-0812">Transmembrane</keyword>
<feature type="transmembrane region" description="Helical" evidence="5">
    <location>
        <begin position="94"/>
        <end position="112"/>
    </location>
</feature>
<dbReference type="AlphaFoldDB" id="A0AA43TYB5"/>
<gene>
    <name evidence="7" type="ORF">OHK93_003542</name>
</gene>
<feature type="domain" description="Major facilitator superfamily (MFS) profile" evidence="6">
    <location>
        <begin position="28"/>
        <end position="366"/>
    </location>
</feature>
<dbReference type="InterPro" id="IPR036259">
    <property type="entry name" value="MFS_trans_sf"/>
</dbReference>
<name>A0AA43TYB5_9LECA</name>
<dbReference type="PANTHER" id="PTHR23502">
    <property type="entry name" value="MAJOR FACILITATOR SUPERFAMILY"/>
    <property type="match status" value="1"/>
</dbReference>
<feature type="transmembrane region" description="Helical" evidence="5">
    <location>
        <begin position="315"/>
        <end position="333"/>
    </location>
</feature>
<dbReference type="PANTHER" id="PTHR23502:SF151">
    <property type="entry name" value="MAJOR FACILITATOR SUPERFAMILY (MFS) PROFILE DOMAIN-CONTAINING PROTEIN"/>
    <property type="match status" value="1"/>
</dbReference>
<dbReference type="EMBL" id="JAPUFD010000018">
    <property type="protein sequence ID" value="MDI1492329.1"/>
    <property type="molecule type" value="Genomic_DNA"/>
</dbReference>
<dbReference type="InterPro" id="IPR020846">
    <property type="entry name" value="MFS_dom"/>
</dbReference>
<protein>
    <recommendedName>
        <fullName evidence="6">Major facilitator superfamily (MFS) profile domain-containing protein</fullName>
    </recommendedName>
</protein>
<evidence type="ECO:0000256" key="4">
    <source>
        <dbReference type="ARBA" id="ARBA00023136"/>
    </source>
</evidence>
<evidence type="ECO:0000256" key="1">
    <source>
        <dbReference type="ARBA" id="ARBA00004141"/>
    </source>
</evidence>
<evidence type="ECO:0000313" key="7">
    <source>
        <dbReference type="EMBL" id="MDI1492329.1"/>
    </source>
</evidence>
<keyword evidence="4 5" id="KW-0472">Membrane</keyword>
<comment type="caution">
    <text evidence="7">The sequence shown here is derived from an EMBL/GenBank/DDBJ whole genome shotgun (WGS) entry which is preliminary data.</text>
</comment>
<dbReference type="Proteomes" id="UP001161017">
    <property type="component" value="Unassembled WGS sequence"/>
</dbReference>
<accession>A0AA43TYB5</accession>
<evidence type="ECO:0000259" key="6">
    <source>
        <dbReference type="PROSITE" id="PS50850"/>
    </source>
</evidence>
<feature type="transmembrane region" description="Helical" evidence="5">
    <location>
        <begin position="274"/>
        <end position="295"/>
    </location>
</feature>
<proteinExistence type="predicted"/>
<dbReference type="Pfam" id="PF07690">
    <property type="entry name" value="MFS_1"/>
    <property type="match status" value="1"/>
</dbReference>
<keyword evidence="3 5" id="KW-1133">Transmembrane helix</keyword>